<evidence type="ECO:0000256" key="1">
    <source>
        <dbReference type="SAM" id="MobiDB-lite"/>
    </source>
</evidence>
<reference evidence="4" key="1">
    <citation type="submission" date="2023-07" db="EMBL/GenBank/DDBJ databases">
        <authorList>
            <consortium name="CYATHOMIX"/>
        </authorList>
    </citation>
    <scope>NUCLEOTIDE SEQUENCE</scope>
    <source>
        <strain evidence="4">N/A</strain>
    </source>
</reference>
<keyword evidence="2" id="KW-0812">Transmembrane</keyword>
<keyword evidence="2" id="KW-0472">Membrane</keyword>
<feature type="domain" description="Phlebovirus glycoprotein G2 fusion" evidence="3">
    <location>
        <begin position="474"/>
        <end position="778"/>
    </location>
</feature>
<feature type="region of interest" description="Disordered" evidence="1">
    <location>
        <begin position="168"/>
        <end position="188"/>
    </location>
</feature>
<protein>
    <recommendedName>
        <fullName evidence="3">Phlebovirus glycoprotein G2 fusion domain-containing protein</fullName>
    </recommendedName>
</protein>
<feature type="transmembrane region" description="Helical" evidence="2">
    <location>
        <begin position="397"/>
        <end position="419"/>
    </location>
</feature>
<dbReference type="AlphaFoldDB" id="A0AA36M1A5"/>
<keyword evidence="2" id="KW-1133">Transmembrane helix</keyword>
<sequence>MELVLLKNPLTISAKTLKTLINTFKDYTKKPVYPPEDEKAYDESQAAADLINEAIYQVTVAKDELKKLVAQIKKEYERIQDTGEREDFSDALEKLEDDTNFNEILGAGTEIIFMLRARLTEVISTRNRLGRKLGLTVPTQPNPTAVTNGNFIQNNDNEQQEISEDNGWITENSNDSADTNIQTNRNESTDANIQTNRNINTEANQVQTVQIQTCVDDNGANNNGNSPDIGVDAANPPTGHQDPPQSRPPRQATINARTIIRNFERSLEESDEADEGYSRASTPIRQMLFSVITALCLINPVTSDRLICEKGNIKINNPNTTFELCMGSLCRSFPKMAIAQREWSLPPTALNKTMFVSMRYFLEDQEIMEQAYCVQPHICDHSKGFLSKKLLANPHCWPNGAIASFGLALYAIIVTTIMLSTCIKRLLTRPVQVTVNTSDNVSVRLELFSPPTIYRAVNIALVCMLALTDAAAACQNGHIRQEIDLICTSHNSCSYEYKREILFNELDLKLCVNIMHANKSVGLIEVERYPTIMRCAKRSLYFTRDTTTRVFSTVRCSQAGSCVNSKCSQTTVNTTIKELGKAYQFPGYSGCQHSCGGLGCGCFLPLPACSFYRVTQIPRNEEIYEVVSCLKWEPLVNLKVRVSLYNQEKETLITSAPYIKHAFQGIEISIISVQSPHFAMLDRKIAISNKEALLLPEGYELAAKCATYQSAAKDFKNCANQMICSCEDANGAIRCHCPQMSIRDVKNDITNVFPIHTPFTSLQKRDKELFVKTMQGEVVVSLESRSLKNSAKYLLEQDCKLNASSVFGCYDCQEGAQVNISCTTNERAWIVIQCGEHTFSVECDSQGKETALAIEFQKAIVQETCVAQCNNKTIKFDLTGTLSFVPDIVEHMLFENPAQLRNSRKDWFADWKVPSILPIWNTLRKHWQVTTVILGSITILSVITYFFGPALIFALARLVYICAVIIAKTTALFIQTVYKCIRAATH</sequence>
<dbReference type="Pfam" id="PF07245">
    <property type="entry name" value="Phlebovirus_G2"/>
    <property type="match status" value="1"/>
</dbReference>
<feature type="compositionally biased region" description="Polar residues" evidence="1">
    <location>
        <begin position="169"/>
        <end position="188"/>
    </location>
</feature>
<evidence type="ECO:0000259" key="3">
    <source>
        <dbReference type="Pfam" id="PF07245"/>
    </source>
</evidence>
<feature type="compositionally biased region" description="Polar residues" evidence="1">
    <location>
        <begin position="215"/>
        <end position="226"/>
    </location>
</feature>
<dbReference type="EMBL" id="CATQJL010000112">
    <property type="protein sequence ID" value="CAJ0595473.1"/>
    <property type="molecule type" value="Genomic_DNA"/>
</dbReference>
<organism evidence="4 5">
    <name type="scientific">Cylicocyclus nassatus</name>
    <name type="common">Nematode worm</name>
    <dbReference type="NCBI Taxonomy" id="53992"/>
    <lineage>
        <taxon>Eukaryota</taxon>
        <taxon>Metazoa</taxon>
        <taxon>Ecdysozoa</taxon>
        <taxon>Nematoda</taxon>
        <taxon>Chromadorea</taxon>
        <taxon>Rhabditida</taxon>
        <taxon>Rhabditina</taxon>
        <taxon>Rhabditomorpha</taxon>
        <taxon>Strongyloidea</taxon>
        <taxon>Strongylidae</taxon>
        <taxon>Cylicocyclus</taxon>
    </lineage>
</organism>
<dbReference type="Proteomes" id="UP001176961">
    <property type="component" value="Unassembled WGS sequence"/>
</dbReference>
<evidence type="ECO:0000256" key="2">
    <source>
        <dbReference type="SAM" id="Phobius"/>
    </source>
</evidence>
<name>A0AA36M1A5_CYLNA</name>
<feature type="region of interest" description="Disordered" evidence="1">
    <location>
        <begin position="215"/>
        <end position="253"/>
    </location>
</feature>
<proteinExistence type="predicted"/>
<evidence type="ECO:0000313" key="4">
    <source>
        <dbReference type="EMBL" id="CAJ0595473.1"/>
    </source>
</evidence>
<keyword evidence="5" id="KW-1185">Reference proteome</keyword>
<feature type="transmembrane region" description="Helical" evidence="2">
    <location>
        <begin position="958"/>
        <end position="978"/>
    </location>
</feature>
<feature type="transmembrane region" description="Helical" evidence="2">
    <location>
        <begin position="932"/>
        <end position="952"/>
    </location>
</feature>
<evidence type="ECO:0000313" key="5">
    <source>
        <dbReference type="Proteomes" id="UP001176961"/>
    </source>
</evidence>
<comment type="caution">
    <text evidence="4">The sequence shown here is derived from an EMBL/GenBank/DDBJ whole genome shotgun (WGS) entry which is preliminary data.</text>
</comment>
<accession>A0AA36M1A5</accession>
<gene>
    <name evidence="4" type="ORF">CYNAS_LOCUS7456</name>
</gene>
<dbReference type="Gene3D" id="2.60.40.3770">
    <property type="match status" value="1"/>
</dbReference>
<dbReference type="InterPro" id="IPR009878">
    <property type="entry name" value="Phlebovirus_G2_fusion"/>
</dbReference>